<dbReference type="InterPro" id="IPR022898">
    <property type="entry name" value="RNase_HII"/>
</dbReference>
<reference evidence="20 22" key="3">
    <citation type="submission" date="2020-03" db="EMBL/GenBank/DDBJ databases">
        <title>Bacillus aquiflavi sp. nov., isolated from yellow water of strong flavor Chinese baijiu in Yibin region of China.</title>
        <authorList>
            <person name="Xie J."/>
        </authorList>
    </citation>
    <scope>NUCLEOTIDE SEQUENCE [LARGE SCALE GENOMIC DNA]</scope>
    <source>
        <strain evidence="20 22">Gsoil 114</strain>
    </source>
</reference>
<accession>A0A0A6VFH9</accession>
<evidence type="ECO:0000256" key="1">
    <source>
        <dbReference type="ARBA" id="ARBA00000077"/>
    </source>
</evidence>
<evidence type="ECO:0000313" key="21">
    <source>
        <dbReference type="Proteomes" id="UP000030588"/>
    </source>
</evidence>
<comment type="caution">
    <text evidence="19">The sequence shown here is derived from an EMBL/GenBank/DDBJ whole genome shotgun (WGS) entry which is preliminary data.</text>
</comment>
<organism evidence="19 21">
    <name type="scientific">Heyndrickxia ginsengihumi</name>
    <dbReference type="NCBI Taxonomy" id="363870"/>
    <lineage>
        <taxon>Bacteria</taxon>
        <taxon>Bacillati</taxon>
        <taxon>Bacillota</taxon>
        <taxon>Bacilli</taxon>
        <taxon>Bacillales</taxon>
        <taxon>Bacillaceae</taxon>
        <taxon>Heyndrickxia</taxon>
    </lineage>
</organism>
<evidence type="ECO:0000256" key="5">
    <source>
        <dbReference type="ARBA" id="ARBA00007383"/>
    </source>
</evidence>
<evidence type="ECO:0000256" key="12">
    <source>
        <dbReference type="ARBA" id="ARBA00022801"/>
    </source>
</evidence>
<dbReference type="GO" id="GO:0043137">
    <property type="term" value="P:DNA replication, removal of RNA primer"/>
    <property type="evidence" value="ECO:0007669"/>
    <property type="project" value="TreeGrafter"/>
</dbReference>
<dbReference type="STRING" id="363870.NG54_04525"/>
<evidence type="ECO:0000256" key="3">
    <source>
        <dbReference type="ARBA" id="ARBA00004065"/>
    </source>
</evidence>
<proteinExistence type="inferred from homology"/>
<comment type="function">
    <text evidence="3 14 16">Endonuclease that specifically degrades the RNA of RNA-DNA hybrids.</text>
</comment>
<dbReference type="EMBL" id="JRUN01000009">
    <property type="protein sequence ID" value="KHD86213.1"/>
    <property type="molecule type" value="Genomic_DNA"/>
</dbReference>
<comment type="cofactor">
    <cofactor evidence="14 15">
        <name>Mn(2+)</name>
        <dbReference type="ChEBI" id="CHEBI:29035"/>
    </cofactor>
    <cofactor evidence="14 15">
        <name>Mg(2+)</name>
        <dbReference type="ChEBI" id="CHEBI:18420"/>
    </cofactor>
    <text evidence="14 15">Manganese or magnesium. Binds 1 divalent metal ion per monomer in the absence of substrate. May bind a second metal ion after substrate binding.</text>
</comment>
<evidence type="ECO:0000256" key="13">
    <source>
        <dbReference type="ARBA" id="ARBA00023211"/>
    </source>
</evidence>
<dbReference type="InterPro" id="IPR024567">
    <property type="entry name" value="RNase_HII/HIII_dom"/>
</dbReference>
<comment type="similarity">
    <text evidence="5 14 16">Belongs to the RNase HII family.</text>
</comment>
<gene>
    <name evidence="14" type="primary">rnhB</name>
    <name evidence="20" type="ORF">G4D61_06385</name>
    <name evidence="19" type="ORF">NG54_04525</name>
</gene>
<dbReference type="GO" id="GO:0032299">
    <property type="term" value="C:ribonuclease H2 complex"/>
    <property type="evidence" value="ECO:0007669"/>
    <property type="project" value="TreeGrafter"/>
</dbReference>
<reference evidence="19 21" key="1">
    <citation type="submission" date="2014-10" db="EMBL/GenBank/DDBJ databases">
        <title>Draft genome of phytase producing Bacillus ginsengihumi strain M2.11.</title>
        <authorList>
            <person name="Toymentseva A."/>
            <person name="Boulygina E.A."/>
            <person name="Kazakov S.V."/>
            <person name="Kayumov I."/>
            <person name="Suleimanova A.D."/>
            <person name="Mardanova A.M."/>
            <person name="Maria S.N."/>
            <person name="Sergey M.Y."/>
            <person name="Sharipova M.R."/>
        </authorList>
    </citation>
    <scope>NUCLEOTIDE SEQUENCE [LARGE SCALE GENOMIC DNA]</scope>
    <source>
        <strain evidence="19 21">M2.11</strain>
    </source>
</reference>
<keyword evidence="13 14" id="KW-0464">Manganese</keyword>
<reference evidence="20 22" key="2">
    <citation type="submission" date="2020-02" db="EMBL/GenBank/DDBJ databases">
        <authorList>
            <person name="Feng H."/>
        </authorList>
    </citation>
    <scope>NUCLEOTIDE SEQUENCE [LARGE SCALE GENOMIC DNA]</scope>
    <source>
        <strain evidence="20 22">Gsoil 114</strain>
    </source>
</reference>
<keyword evidence="17" id="KW-0175">Coiled coil</keyword>
<sequence length="256" mass="29289">MNIQEIERQLSLITDPYNPLIEELKKDKRKGVQKQLIKWEKRLEKERQTRKKFQQMMMYEKQLKAEGYQLICGIDEVGRGPLAGPVIAAAVILPDGFYLPGLNDSKQLSEKRREEYFHIIQEEAQHIGIGQIEADEIDRLNIYQATKKAMLDAIQEMKMMPDHLLIDAMKLETPCPQLSLIKGDAKSISIAAASIVAKVTRDHLMQKMAIQYPEYGFDQHMGYGTALHIEALKQYGPCPIHRKTFAPVKDLLEGTI</sequence>
<evidence type="ECO:0000313" key="19">
    <source>
        <dbReference type="EMBL" id="KHD86213.1"/>
    </source>
</evidence>
<evidence type="ECO:0000256" key="6">
    <source>
        <dbReference type="ARBA" id="ARBA00012180"/>
    </source>
</evidence>
<dbReference type="PANTHER" id="PTHR10954:SF18">
    <property type="entry name" value="RIBONUCLEASE HII"/>
    <property type="match status" value="1"/>
</dbReference>
<comment type="catalytic activity">
    <reaction evidence="1 14 15 16">
        <text>Endonucleolytic cleavage to 5'-phosphomonoester.</text>
        <dbReference type="EC" id="3.1.26.4"/>
    </reaction>
</comment>
<dbReference type="InterPro" id="IPR001352">
    <property type="entry name" value="RNase_HII/HIII"/>
</dbReference>
<feature type="coiled-coil region" evidence="17">
    <location>
        <begin position="29"/>
        <end position="56"/>
    </location>
</feature>
<evidence type="ECO:0000256" key="8">
    <source>
        <dbReference type="ARBA" id="ARBA00022490"/>
    </source>
</evidence>
<dbReference type="SUPFAM" id="SSF53098">
    <property type="entry name" value="Ribonuclease H-like"/>
    <property type="match status" value="1"/>
</dbReference>
<dbReference type="RefSeq" id="WP_025728678.1">
    <property type="nucleotide sequence ID" value="NZ_JAAIWK010000007.1"/>
</dbReference>
<dbReference type="HAMAP" id="MF_00052_B">
    <property type="entry name" value="RNase_HII_B"/>
    <property type="match status" value="1"/>
</dbReference>
<evidence type="ECO:0000256" key="9">
    <source>
        <dbReference type="ARBA" id="ARBA00022722"/>
    </source>
</evidence>
<evidence type="ECO:0000256" key="11">
    <source>
        <dbReference type="ARBA" id="ARBA00022759"/>
    </source>
</evidence>
<keyword evidence="12 14" id="KW-0378">Hydrolase</keyword>
<dbReference type="Proteomes" id="UP000476934">
    <property type="component" value="Unassembled WGS sequence"/>
</dbReference>
<dbReference type="PROSITE" id="PS51975">
    <property type="entry name" value="RNASE_H_2"/>
    <property type="match status" value="1"/>
</dbReference>
<evidence type="ECO:0000256" key="17">
    <source>
        <dbReference type="SAM" id="Coils"/>
    </source>
</evidence>
<dbReference type="Pfam" id="PF01351">
    <property type="entry name" value="RNase_HII"/>
    <property type="match status" value="1"/>
</dbReference>
<comment type="cofactor">
    <cofactor evidence="2">
        <name>Mg(2+)</name>
        <dbReference type="ChEBI" id="CHEBI:18420"/>
    </cofactor>
</comment>
<evidence type="ECO:0000256" key="14">
    <source>
        <dbReference type="HAMAP-Rule" id="MF_00052"/>
    </source>
</evidence>
<keyword evidence="8 14" id="KW-0963">Cytoplasm</keyword>
<keyword evidence="11 14" id="KW-0255">Endonuclease</keyword>
<protein>
    <recommendedName>
        <fullName evidence="7 14">Ribonuclease HII</fullName>
        <shortName evidence="14">RNase HII</shortName>
        <ecNumber evidence="6 14">3.1.26.4</ecNumber>
    </recommendedName>
</protein>
<dbReference type="EMBL" id="JAAIWK010000007">
    <property type="protein sequence ID" value="NEY19596.1"/>
    <property type="molecule type" value="Genomic_DNA"/>
</dbReference>
<dbReference type="GO" id="GO:0005737">
    <property type="term" value="C:cytoplasm"/>
    <property type="evidence" value="ECO:0007669"/>
    <property type="project" value="UniProtKB-SubCell"/>
</dbReference>
<dbReference type="NCBIfam" id="NF000594">
    <property type="entry name" value="PRK00015.1-1"/>
    <property type="match status" value="1"/>
</dbReference>
<dbReference type="InterPro" id="IPR012337">
    <property type="entry name" value="RNaseH-like_sf"/>
</dbReference>
<keyword evidence="10 14" id="KW-0479">Metal-binding</keyword>
<evidence type="ECO:0000256" key="7">
    <source>
        <dbReference type="ARBA" id="ARBA00019179"/>
    </source>
</evidence>
<feature type="domain" description="RNase H type-2" evidence="18">
    <location>
        <begin position="69"/>
        <end position="256"/>
    </location>
</feature>
<dbReference type="Proteomes" id="UP000030588">
    <property type="component" value="Unassembled WGS sequence"/>
</dbReference>
<dbReference type="NCBIfam" id="NF000595">
    <property type="entry name" value="PRK00015.1-3"/>
    <property type="match status" value="1"/>
</dbReference>
<dbReference type="PANTHER" id="PTHR10954">
    <property type="entry name" value="RIBONUCLEASE H2 SUBUNIT A"/>
    <property type="match status" value="1"/>
</dbReference>
<evidence type="ECO:0000313" key="20">
    <source>
        <dbReference type="EMBL" id="NEY19596.1"/>
    </source>
</evidence>
<feature type="binding site" evidence="14 15">
    <location>
        <position position="167"/>
    </location>
    <ligand>
        <name>a divalent metal cation</name>
        <dbReference type="ChEBI" id="CHEBI:60240"/>
    </ligand>
</feature>
<dbReference type="Gene3D" id="3.30.420.10">
    <property type="entry name" value="Ribonuclease H-like superfamily/Ribonuclease H"/>
    <property type="match status" value="1"/>
</dbReference>
<evidence type="ECO:0000256" key="2">
    <source>
        <dbReference type="ARBA" id="ARBA00001946"/>
    </source>
</evidence>
<keyword evidence="22" id="KW-1185">Reference proteome</keyword>
<feature type="binding site" evidence="14 15">
    <location>
        <position position="75"/>
    </location>
    <ligand>
        <name>a divalent metal cation</name>
        <dbReference type="ChEBI" id="CHEBI:60240"/>
    </ligand>
</feature>
<dbReference type="GO" id="GO:0030145">
    <property type="term" value="F:manganese ion binding"/>
    <property type="evidence" value="ECO:0007669"/>
    <property type="project" value="UniProtKB-UniRule"/>
</dbReference>
<dbReference type="CDD" id="cd07182">
    <property type="entry name" value="RNase_HII_bacteria_HII_like"/>
    <property type="match status" value="1"/>
</dbReference>
<dbReference type="OrthoDB" id="9803420at2"/>
<evidence type="ECO:0000256" key="4">
    <source>
        <dbReference type="ARBA" id="ARBA00004496"/>
    </source>
</evidence>
<dbReference type="AlphaFoldDB" id="A0A0A6VFH9"/>
<feature type="binding site" evidence="14 15">
    <location>
        <position position="76"/>
    </location>
    <ligand>
        <name>a divalent metal cation</name>
        <dbReference type="ChEBI" id="CHEBI:60240"/>
    </ligand>
</feature>
<dbReference type="GO" id="GO:0004523">
    <property type="term" value="F:RNA-DNA hybrid ribonuclease activity"/>
    <property type="evidence" value="ECO:0007669"/>
    <property type="project" value="UniProtKB-UniRule"/>
</dbReference>
<name>A0A0A6VFH9_9BACI</name>
<keyword evidence="9 14" id="KW-0540">Nuclease</keyword>
<dbReference type="GO" id="GO:0003723">
    <property type="term" value="F:RNA binding"/>
    <property type="evidence" value="ECO:0007669"/>
    <property type="project" value="UniProtKB-UniRule"/>
</dbReference>
<evidence type="ECO:0000256" key="15">
    <source>
        <dbReference type="PROSITE-ProRule" id="PRU01319"/>
    </source>
</evidence>
<dbReference type="FunFam" id="3.30.420.10:FF:000006">
    <property type="entry name" value="Ribonuclease HII"/>
    <property type="match status" value="1"/>
</dbReference>
<comment type="subcellular location">
    <subcellularLocation>
        <location evidence="4 14">Cytoplasm</location>
    </subcellularLocation>
</comment>
<dbReference type="InterPro" id="IPR036397">
    <property type="entry name" value="RNaseH_sf"/>
</dbReference>
<dbReference type="EC" id="3.1.26.4" evidence="6 14"/>
<evidence type="ECO:0000256" key="10">
    <source>
        <dbReference type="ARBA" id="ARBA00022723"/>
    </source>
</evidence>
<evidence type="ECO:0000313" key="22">
    <source>
        <dbReference type="Proteomes" id="UP000476934"/>
    </source>
</evidence>
<dbReference type="GO" id="GO:0006298">
    <property type="term" value="P:mismatch repair"/>
    <property type="evidence" value="ECO:0007669"/>
    <property type="project" value="TreeGrafter"/>
</dbReference>
<evidence type="ECO:0000259" key="18">
    <source>
        <dbReference type="PROSITE" id="PS51975"/>
    </source>
</evidence>
<evidence type="ECO:0000256" key="16">
    <source>
        <dbReference type="RuleBase" id="RU003515"/>
    </source>
</evidence>